<organism evidence="2 3">
    <name type="scientific">Prunus armeniaca</name>
    <name type="common">Apricot</name>
    <name type="synonym">Armeniaca vulgaris</name>
    <dbReference type="NCBI Taxonomy" id="36596"/>
    <lineage>
        <taxon>Eukaryota</taxon>
        <taxon>Viridiplantae</taxon>
        <taxon>Streptophyta</taxon>
        <taxon>Embryophyta</taxon>
        <taxon>Tracheophyta</taxon>
        <taxon>Spermatophyta</taxon>
        <taxon>Magnoliopsida</taxon>
        <taxon>eudicotyledons</taxon>
        <taxon>Gunneridae</taxon>
        <taxon>Pentapetalae</taxon>
        <taxon>rosids</taxon>
        <taxon>fabids</taxon>
        <taxon>Rosales</taxon>
        <taxon>Rosaceae</taxon>
        <taxon>Amygdaloideae</taxon>
        <taxon>Amygdaleae</taxon>
        <taxon>Prunus</taxon>
    </lineage>
</organism>
<evidence type="ECO:0000313" key="2">
    <source>
        <dbReference type="EMBL" id="CAB4289473.1"/>
    </source>
</evidence>
<gene>
    <name evidence="2" type="ORF">CURHAP_LOCUS48267</name>
</gene>
<proteinExistence type="predicted"/>
<protein>
    <submittedName>
        <fullName evidence="2">Uncharacterized protein</fullName>
    </submittedName>
</protein>
<dbReference type="Proteomes" id="UP000507222">
    <property type="component" value="Unassembled WGS sequence"/>
</dbReference>
<feature type="transmembrane region" description="Helical" evidence="1">
    <location>
        <begin position="109"/>
        <end position="129"/>
    </location>
</feature>
<keyword evidence="1" id="KW-0812">Transmembrane</keyword>
<name>A0A6J5VMR9_PRUAR</name>
<dbReference type="AlphaFoldDB" id="A0A6J5VMR9"/>
<evidence type="ECO:0000256" key="1">
    <source>
        <dbReference type="SAM" id="Phobius"/>
    </source>
</evidence>
<evidence type="ECO:0000313" key="3">
    <source>
        <dbReference type="Proteomes" id="UP000507222"/>
    </source>
</evidence>
<keyword evidence="1" id="KW-0472">Membrane</keyword>
<dbReference type="EMBL" id="CAEKDK010000008">
    <property type="protein sequence ID" value="CAB4289473.1"/>
    <property type="molecule type" value="Genomic_DNA"/>
</dbReference>
<sequence length="131" mass="13274">MLVLLLVTCSSGLRGSFLLFDMIGGGGGSSRHAAIAAGHGGAEPRRQLPVVKAGALTLFAVLGYSSGGDLQYPFALASIFSSTSGAGQGLSLGVLNLAMSYHRRNLPAFIAGAVAAVASGVLALSMFHLRR</sequence>
<accession>A0A6J5VMR9</accession>
<reference evidence="2 3" key="1">
    <citation type="submission" date="2020-05" db="EMBL/GenBank/DDBJ databases">
        <authorList>
            <person name="Campoy J."/>
            <person name="Schneeberger K."/>
            <person name="Spophaly S."/>
        </authorList>
    </citation>
    <scope>NUCLEOTIDE SEQUENCE [LARGE SCALE GENOMIC DNA]</scope>
    <source>
        <strain evidence="2">PruArmRojPasFocal</strain>
    </source>
</reference>
<keyword evidence="1" id="KW-1133">Transmembrane helix</keyword>